<dbReference type="EMBL" id="GQ252858">
    <property type="protein sequence ID" value="ADB85342.1"/>
    <property type="molecule type" value="Genomic_DNA"/>
</dbReference>
<dbReference type="AlphaFoldDB" id="D3IVK2"/>
<reference evidence="2" key="1">
    <citation type="journal article" date="2010" name="J. Integr. Plant Biol.">
        <title>Insights into the bamboo genome: syntenic relationships to rice and sorghum.</title>
        <authorList>
            <person name="Gui Y.J."/>
            <person name="Zhou Y."/>
            <person name="Wang Y."/>
            <person name="Wang S."/>
            <person name="Wang S.Y."/>
            <person name="Hu Y."/>
            <person name="Bo S.P."/>
            <person name="Chen H."/>
            <person name="Zhou C.P."/>
            <person name="Ma N.X."/>
            <person name="Zhang T.Z."/>
            <person name="Fan L.J."/>
        </authorList>
    </citation>
    <scope>NUCLEOTIDE SEQUENCE</scope>
    <source>
        <tissue evidence="2">Shoot</tissue>
    </source>
</reference>
<feature type="region of interest" description="Disordered" evidence="1">
    <location>
        <begin position="104"/>
        <end position="133"/>
    </location>
</feature>
<name>D3IVK2_PHYED</name>
<proteinExistence type="predicted"/>
<accession>D3IVK2</accession>
<protein>
    <submittedName>
        <fullName evidence="2">Uncharacterized protein</fullName>
    </submittedName>
</protein>
<sequence>MAAAICGGDHWRRRNRSAKGGGRRWRRRAESQATIIQAQNSKRAFVDWNTRHKVTRSVLRGSYRGSEGHGEDIFRCTGRPEAERTKRRRCWRARGLRMVCAPRRGRRGESGGAKGMVRGASTAENDDEDGQRRLRRKRLRAVALAAAPRAPRAAGPKLLKRFLESQILGCYNPGQYLSDYFTKEAVMQTWTGEMYGYAVAGHFTSHPTWEQ</sequence>
<evidence type="ECO:0000256" key="1">
    <source>
        <dbReference type="SAM" id="MobiDB-lite"/>
    </source>
</evidence>
<evidence type="ECO:0000313" key="2">
    <source>
        <dbReference type="EMBL" id="ADB85342.1"/>
    </source>
</evidence>
<feature type="compositionally biased region" description="Basic residues" evidence="1">
    <location>
        <begin position="11"/>
        <end position="27"/>
    </location>
</feature>
<feature type="region of interest" description="Disordered" evidence="1">
    <location>
        <begin position="1"/>
        <end position="29"/>
    </location>
</feature>
<organism evidence="2">
    <name type="scientific">Phyllostachys edulis</name>
    <name type="common">Tortoise shell bamboo</name>
    <name type="synonym">Bambusa edulis</name>
    <dbReference type="NCBI Taxonomy" id="38705"/>
    <lineage>
        <taxon>Eukaryota</taxon>
        <taxon>Viridiplantae</taxon>
        <taxon>Streptophyta</taxon>
        <taxon>Embryophyta</taxon>
        <taxon>Tracheophyta</taxon>
        <taxon>Spermatophyta</taxon>
        <taxon>Magnoliopsida</taxon>
        <taxon>Liliopsida</taxon>
        <taxon>Poales</taxon>
        <taxon>Poaceae</taxon>
        <taxon>BOP clade</taxon>
        <taxon>Bambusoideae</taxon>
        <taxon>Arundinarodae</taxon>
        <taxon>Arundinarieae</taxon>
        <taxon>Arundinariinae</taxon>
        <taxon>Phyllostachys</taxon>
    </lineage>
</organism>